<evidence type="ECO:0000256" key="4">
    <source>
        <dbReference type="ARBA" id="ARBA00022729"/>
    </source>
</evidence>
<keyword evidence="4 7" id="KW-0732">Signal</keyword>
<dbReference type="STRING" id="299255.SAMN02745129_1344"/>
<comment type="subunit">
    <text evidence="7">The Tol-Pal system is composed of five core proteins: the inner membrane proteins TolA, TolQ and TolR, the periplasmic protein TolB and the outer membrane protein Pal. They form a network linking the inner and outer membranes and the peptidoglycan layer.</text>
</comment>
<evidence type="ECO:0000256" key="2">
    <source>
        <dbReference type="ARBA" id="ARBA00009820"/>
    </source>
</evidence>
<evidence type="ECO:0000259" key="8">
    <source>
        <dbReference type="Pfam" id="PF04052"/>
    </source>
</evidence>
<dbReference type="OrthoDB" id="9802240at2"/>
<evidence type="ECO:0000256" key="3">
    <source>
        <dbReference type="ARBA" id="ARBA00022618"/>
    </source>
</evidence>
<dbReference type="PANTHER" id="PTHR36842:SF1">
    <property type="entry name" value="PROTEIN TOLB"/>
    <property type="match status" value="1"/>
</dbReference>
<feature type="chain" id="PRO_5009990126" description="Tol-Pal system protein TolB" evidence="7">
    <location>
        <begin position="27"/>
        <end position="450"/>
    </location>
</feature>
<name>A0A1M5QSJ3_9GAMM</name>
<dbReference type="Proteomes" id="UP000184268">
    <property type="component" value="Unassembled WGS sequence"/>
</dbReference>
<dbReference type="GO" id="GO:0051301">
    <property type="term" value="P:cell division"/>
    <property type="evidence" value="ECO:0007669"/>
    <property type="project" value="UniProtKB-UniRule"/>
</dbReference>
<dbReference type="Pfam" id="PF04052">
    <property type="entry name" value="TolB_N"/>
    <property type="match status" value="1"/>
</dbReference>
<gene>
    <name evidence="7" type="primary">tolB</name>
    <name evidence="9" type="ORF">SAMN02745129_1344</name>
</gene>
<dbReference type="EMBL" id="FQXG01000002">
    <property type="protein sequence ID" value="SHH17094.1"/>
    <property type="molecule type" value="Genomic_DNA"/>
</dbReference>
<dbReference type="Pfam" id="PF07676">
    <property type="entry name" value="PD40"/>
    <property type="match status" value="4"/>
</dbReference>
<evidence type="ECO:0000313" key="10">
    <source>
        <dbReference type="Proteomes" id="UP000184268"/>
    </source>
</evidence>
<comment type="subcellular location">
    <subcellularLocation>
        <location evidence="1 7">Periplasm</location>
    </subcellularLocation>
</comment>
<dbReference type="GO" id="GO:0017038">
    <property type="term" value="P:protein import"/>
    <property type="evidence" value="ECO:0007669"/>
    <property type="project" value="InterPro"/>
</dbReference>
<keyword evidence="10" id="KW-1185">Reference proteome</keyword>
<dbReference type="InterPro" id="IPR007195">
    <property type="entry name" value="TolB_N"/>
</dbReference>
<dbReference type="NCBIfam" id="TIGR02800">
    <property type="entry name" value="propeller_TolB"/>
    <property type="match status" value="1"/>
</dbReference>
<dbReference type="RefSeq" id="WP_067658173.1">
    <property type="nucleotide sequence ID" value="NZ_FQXG01000002.1"/>
</dbReference>
<evidence type="ECO:0000256" key="1">
    <source>
        <dbReference type="ARBA" id="ARBA00004418"/>
    </source>
</evidence>
<evidence type="ECO:0000256" key="6">
    <source>
        <dbReference type="ARBA" id="ARBA00023306"/>
    </source>
</evidence>
<comment type="function">
    <text evidence="7">Part of the Tol-Pal system, which plays a role in outer membrane invagination during cell division and is important for maintaining outer membrane integrity.</text>
</comment>
<dbReference type="Gene3D" id="3.40.50.10070">
    <property type="entry name" value="TolB, N-terminal domain"/>
    <property type="match status" value="1"/>
</dbReference>
<protein>
    <recommendedName>
        <fullName evidence="7">Tol-Pal system protein TolB</fullName>
    </recommendedName>
</protein>
<feature type="domain" description="TolB N-terminal" evidence="8">
    <location>
        <begin position="28"/>
        <end position="131"/>
    </location>
</feature>
<keyword evidence="3 7" id="KW-0132">Cell division</keyword>
<dbReference type="AlphaFoldDB" id="A0A1M5QSJ3"/>
<evidence type="ECO:0000256" key="7">
    <source>
        <dbReference type="HAMAP-Rule" id="MF_00671"/>
    </source>
</evidence>
<sequence length="450" mass="49921" precursor="true">MRNNWIRRTLQGALALVLLASMPARATLEIVITEGINAARPVAVVPFGWEGPGALPSQIADVVTSDLRRSGAFNPLALSDLPQRALSNETEMDLEAWIATGVEAVVVGSIKPAPNDRYEVSFELVDLLRAQASSEDADGPFINKDYIIEGRTSVIPASQFRRFGHRISDLVYEALTGTKGAFLTKIAYVTVDEKDAPFKFQLRVADYDGYNETVLLRSREPLMSPSWSPDGRKLAYVSFENRRSEIYIQDLYTQQRERVTDFPGINGSPKWSPDGTKLAMTLSKDGSTEVYVMDLATRNLERVTNHYAIDTEPSWAPDGKSLVFTSERGGRPQIYRVYLDSKRIQRLTFQGEWNLGGSITPDGRYLVMVNRTNGRYNIARMELSTGHIDVLTETYLDESPSVAPNGTMIIYGTSHNGSQVLAAVSVDGRFKARLPMDVGNVKAPAWSPFL</sequence>
<reference evidence="9 10" key="1">
    <citation type="submission" date="2016-11" db="EMBL/GenBank/DDBJ databases">
        <authorList>
            <person name="Jaros S."/>
            <person name="Januszkiewicz K."/>
            <person name="Wedrychowicz H."/>
        </authorList>
    </citation>
    <scope>NUCLEOTIDE SEQUENCE [LARGE SCALE GENOMIC DNA]</scope>
    <source>
        <strain evidence="9 10">DSM 16917</strain>
    </source>
</reference>
<proteinExistence type="inferred from homology"/>
<dbReference type="PANTHER" id="PTHR36842">
    <property type="entry name" value="PROTEIN TOLB HOMOLOG"/>
    <property type="match status" value="1"/>
</dbReference>
<dbReference type="InterPro" id="IPR011659">
    <property type="entry name" value="WD40"/>
</dbReference>
<evidence type="ECO:0000256" key="5">
    <source>
        <dbReference type="ARBA" id="ARBA00022764"/>
    </source>
</evidence>
<dbReference type="SUPFAM" id="SSF69304">
    <property type="entry name" value="Tricorn protease N-terminal domain"/>
    <property type="match status" value="1"/>
</dbReference>
<accession>A0A1M5QSJ3</accession>
<dbReference type="InterPro" id="IPR014167">
    <property type="entry name" value="Tol-Pal_TolB"/>
</dbReference>
<organism evidence="9 10">
    <name type="scientific">Ferrimonas marina</name>
    <dbReference type="NCBI Taxonomy" id="299255"/>
    <lineage>
        <taxon>Bacteria</taxon>
        <taxon>Pseudomonadati</taxon>
        <taxon>Pseudomonadota</taxon>
        <taxon>Gammaproteobacteria</taxon>
        <taxon>Alteromonadales</taxon>
        <taxon>Ferrimonadaceae</taxon>
        <taxon>Ferrimonas</taxon>
    </lineage>
</organism>
<dbReference type="GO" id="GO:0042597">
    <property type="term" value="C:periplasmic space"/>
    <property type="evidence" value="ECO:0007669"/>
    <property type="project" value="UniProtKB-SubCell"/>
</dbReference>
<dbReference type="SUPFAM" id="SSF52964">
    <property type="entry name" value="TolB, N-terminal domain"/>
    <property type="match status" value="1"/>
</dbReference>
<comment type="similarity">
    <text evidence="2 7">Belongs to the TolB family.</text>
</comment>
<evidence type="ECO:0000313" key="9">
    <source>
        <dbReference type="EMBL" id="SHH17094.1"/>
    </source>
</evidence>
<keyword evidence="6 7" id="KW-0131">Cell cycle</keyword>
<keyword evidence="5 7" id="KW-0574">Periplasm</keyword>
<feature type="signal peptide" evidence="7">
    <location>
        <begin position="1"/>
        <end position="26"/>
    </location>
</feature>
<dbReference type="Gene3D" id="2.120.10.30">
    <property type="entry name" value="TolB, C-terminal domain"/>
    <property type="match status" value="1"/>
</dbReference>
<dbReference type="InterPro" id="IPR011042">
    <property type="entry name" value="6-blade_b-propeller_TolB-like"/>
</dbReference>
<dbReference type="HAMAP" id="MF_00671">
    <property type="entry name" value="TolB"/>
    <property type="match status" value="1"/>
</dbReference>